<dbReference type="PANTHER" id="PTHR19879:SF9">
    <property type="entry name" value="TRANSCRIPTION INITIATION FACTOR TFIID SUBUNIT 5"/>
    <property type="match status" value="1"/>
</dbReference>
<dbReference type="InterPro" id="IPR001680">
    <property type="entry name" value="WD40_rpt"/>
</dbReference>
<dbReference type="Gene3D" id="2.130.10.10">
    <property type="entry name" value="YVTN repeat-like/Quinoprotein amine dehydrogenase"/>
    <property type="match status" value="2"/>
</dbReference>
<dbReference type="SUPFAM" id="SSF50978">
    <property type="entry name" value="WD40 repeat-like"/>
    <property type="match status" value="1"/>
</dbReference>
<evidence type="ECO:0000256" key="1">
    <source>
        <dbReference type="ARBA" id="ARBA00022574"/>
    </source>
</evidence>
<dbReference type="PROSITE" id="PS50082">
    <property type="entry name" value="WD_REPEATS_2"/>
    <property type="match status" value="3"/>
</dbReference>
<dbReference type="PRINTS" id="PR00320">
    <property type="entry name" value="GPROTEINBRPT"/>
</dbReference>
<dbReference type="InterPro" id="IPR015943">
    <property type="entry name" value="WD40/YVTN_repeat-like_dom_sf"/>
</dbReference>
<name>A0ABP9L1K9_9ACTN</name>
<evidence type="ECO:0000256" key="2">
    <source>
        <dbReference type="ARBA" id="ARBA00022737"/>
    </source>
</evidence>
<protein>
    <recommendedName>
        <fullName evidence="6">WD40 repeat domain-containing protein</fullName>
    </recommendedName>
</protein>
<dbReference type="PANTHER" id="PTHR19879">
    <property type="entry name" value="TRANSCRIPTION INITIATION FACTOR TFIID"/>
    <property type="match status" value="1"/>
</dbReference>
<dbReference type="InterPro" id="IPR019775">
    <property type="entry name" value="WD40_repeat_CS"/>
</dbReference>
<dbReference type="Proteomes" id="UP001500124">
    <property type="component" value="Unassembled WGS sequence"/>
</dbReference>
<evidence type="ECO:0000256" key="3">
    <source>
        <dbReference type="PROSITE-ProRule" id="PRU00221"/>
    </source>
</evidence>
<dbReference type="PROSITE" id="PS50294">
    <property type="entry name" value="WD_REPEATS_REGION"/>
    <property type="match status" value="1"/>
</dbReference>
<feature type="repeat" description="WD" evidence="3">
    <location>
        <begin position="139"/>
        <end position="160"/>
    </location>
</feature>
<sequence length="419" mass="44455">MPEHQEAEPRIPWRFGAQIVPPLAAGGVTEVVCAAVEGRPVALTLGQDRALRVWDMGDHRQSGPPLAPAGTAPVWGVAHGMLGQRSVAVLVGGGLWVWDLAERRRISGAESRPYPPGRRAGGGLRAVACTRLDGRLVAVTGGYDRTVHIWDVATAEQLGEPLCGHTGVIRSVACGELNGRPIALTAAEDETVRIWDLERREPIGRPLTGHTGPVATVAYGLLDGRPIAVSGGRDRTLRLWDLTAPDPAGTPIEGHGDAVGAVALATVAGRPVAVSGGEDVRVWDLRGRRPAGPPLFDGRDVPGVTSLACGTLDGRPLALAVYGHERVRVWDLAEHRRIGADVPDRYAPRLPARWTDPATGDVYDLTGPLVDLDGDRWDVVDYDGIEPIVRQRPVGPRVALGIADAHAQYGFQGVVTSGQ</sequence>
<accession>A0ABP9L1K9</accession>
<dbReference type="PROSITE" id="PS00678">
    <property type="entry name" value="WD_REPEATS_1"/>
    <property type="match status" value="2"/>
</dbReference>
<evidence type="ECO:0000313" key="4">
    <source>
        <dbReference type="EMBL" id="GAA5068920.1"/>
    </source>
</evidence>
<dbReference type="InterPro" id="IPR020472">
    <property type="entry name" value="WD40_PAC1"/>
</dbReference>
<gene>
    <name evidence="4" type="ORF">GCM10023336_52560</name>
</gene>
<organism evidence="4 5">
    <name type="scientific">Streptomyces similanensis</name>
    <dbReference type="NCBI Taxonomy" id="1274988"/>
    <lineage>
        <taxon>Bacteria</taxon>
        <taxon>Bacillati</taxon>
        <taxon>Actinomycetota</taxon>
        <taxon>Actinomycetes</taxon>
        <taxon>Kitasatosporales</taxon>
        <taxon>Streptomycetaceae</taxon>
        <taxon>Streptomyces</taxon>
    </lineage>
</organism>
<dbReference type="RefSeq" id="WP_345670551.1">
    <property type="nucleotide sequence ID" value="NZ_BAABKC010000081.1"/>
</dbReference>
<evidence type="ECO:0008006" key="6">
    <source>
        <dbReference type="Google" id="ProtNLM"/>
    </source>
</evidence>
<reference evidence="5" key="1">
    <citation type="journal article" date="2019" name="Int. J. Syst. Evol. Microbiol.">
        <title>The Global Catalogue of Microorganisms (GCM) 10K type strain sequencing project: providing services to taxonomists for standard genome sequencing and annotation.</title>
        <authorList>
            <consortium name="The Broad Institute Genomics Platform"/>
            <consortium name="The Broad Institute Genome Sequencing Center for Infectious Disease"/>
            <person name="Wu L."/>
            <person name="Ma J."/>
        </authorList>
    </citation>
    <scope>NUCLEOTIDE SEQUENCE [LARGE SCALE GENOMIC DNA]</scope>
    <source>
        <strain evidence="5">JCM 18410</strain>
    </source>
</reference>
<dbReference type="InterPro" id="IPR036322">
    <property type="entry name" value="WD40_repeat_dom_sf"/>
</dbReference>
<keyword evidence="5" id="KW-1185">Reference proteome</keyword>
<proteinExistence type="predicted"/>
<feature type="repeat" description="WD" evidence="3">
    <location>
        <begin position="207"/>
        <end position="250"/>
    </location>
</feature>
<dbReference type="SMART" id="SM00320">
    <property type="entry name" value="WD40"/>
    <property type="match status" value="4"/>
</dbReference>
<keyword evidence="1 3" id="KW-0853">WD repeat</keyword>
<comment type="caution">
    <text evidence="4">The sequence shown here is derived from an EMBL/GenBank/DDBJ whole genome shotgun (WGS) entry which is preliminary data.</text>
</comment>
<keyword evidence="2" id="KW-0677">Repeat</keyword>
<dbReference type="EMBL" id="BAABKC010000081">
    <property type="protein sequence ID" value="GAA5068920.1"/>
    <property type="molecule type" value="Genomic_DNA"/>
</dbReference>
<evidence type="ECO:0000313" key="5">
    <source>
        <dbReference type="Proteomes" id="UP001500124"/>
    </source>
</evidence>
<dbReference type="Pfam" id="PF00400">
    <property type="entry name" value="WD40"/>
    <property type="match status" value="3"/>
</dbReference>
<feature type="repeat" description="WD" evidence="3">
    <location>
        <begin position="162"/>
        <end position="205"/>
    </location>
</feature>